<dbReference type="RefSeq" id="WP_122244045.1">
    <property type="nucleotide sequence ID" value="NZ_RDQJ01000002.1"/>
</dbReference>
<feature type="domain" description="Extradiol ring-cleavage dioxygenase LigAB LigA subunit" evidence="1">
    <location>
        <begin position="7"/>
        <end position="62"/>
    </location>
</feature>
<keyword evidence="2" id="KW-0223">Dioxygenase</keyword>
<dbReference type="OrthoDB" id="3478734at2"/>
<dbReference type="Gene3D" id="1.10.700.10">
    <property type="entry name" value="Dioxygenase LigAB, LigA subunit"/>
    <property type="match status" value="1"/>
</dbReference>
<proteinExistence type="predicted"/>
<dbReference type="GO" id="GO:0051213">
    <property type="term" value="F:dioxygenase activity"/>
    <property type="evidence" value="ECO:0007669"/>
    <property type="project" value="UniProtKB-KW"/>
</dbReference>
<dbReference type="InterPro" id="IPR011986">
    <property type="entry name" value="Xdiol_dOase_LigA"/>
</dbReference>
<comment type="caution">
    <text evidence="2">The sequence shown here is derived from an EMBL/GenBank/DDBJ whole genome shotgun (WGS) entry which is preliminary data.</text>
</comment>
<name>A0A3M6RTG8_9BURK</name>
<dbReference type="EMBL" id="RDQJ01000002">
    <property type="protein sequence ID" value="RMX18597.1"/>
    <property type="molecule type" value="Genomic_DNA"/>
</dbReference>
<evidence type="ECO:0000313" key="3">
    <source>
        <dbReference type="Proteomes" id="UP000275180"/>
    </source>
</evidence>
<dbReference type="CDD" id="cd07321">
    <property type="entry name" value="Extradiol_Dioxygenase_3A_like"/>
    <property type="match status" value="1"/>
</dbReference>
<gene>
    <name evidence="2" type="ORF">EBQ34_02430</name>
</gene>
<evidence type="ECO:0000313" key="2">
    <source>
        <dbReference type="EMBL" id="RMX18597.1"/>
    </source>
</evidence>
<dbReference type="Pfam" id="PF07746">
    <property type="entry name" value="LigA"/>
    <property type="match status" value="1"/>
</dbReference>
<organism evidence="2 3">
    <name type="scientific">Vandammella animalimorsus</name>
    <dbReference type="NCBI Taxonomy" id="2029117"/>
    <lineage>
        <taxon>Bacteria</taxon>
        <taxon>Pseudomonadati</taxon>
        <taxon>Pseudomonadota</taxon>
        <taxon>Betaproteobacteria</taxon>
        <taxon>Burkholderiales</taxon>
        <taxon>Comamonadaceae</taxon>
        <taxon>Vandammella</taxon>
    </lineage>
</organism>
<dbReference type="InterPro" id="IPR036622">
    <property type="entry name" value="LigA_sf"/>
</dbReference>
<dbReference type="AlphaFoldDB" id="A0A3M6RTG8"/>
<dbReference type="SUPFAM" id="SSF48076">
    <property type="entry name" value="LigA subunit of an aromatic-ring-opening dioxygenase LigAB"/>
    <property type="match status" value="1"/>
</dbReference>
<evidence type="ECO:0000259" key="1">
    <source>
        <dbReference type="Pfam" id="PF07746"/>
    </source>
</evidence>
<protein>
    <submittedName>
        <fullName evidence="2">Extradiol ring-cleavage dioxygenase</fullName>
    </submittedName>
</protein>
<reference evidence="2 3" key="1">
    <citation type="submission" date="2018-10" db="EMBL/GenBank/DDBJ databases">
        <title>Comamonadaceae CDC group NO-1 genome sequencing and assembly.</title>
        <authorList>
            <person name="Bernier A.-M."/>
            <person name="Bernard K."/>
        </authorList>
    </citation>
    <scope>NUCLEOTIDE SEQUENCE [LARGE SCALE GENOMIC DNA]</scope>
    <source>
        <strain evidence="2 3">NML180582</strain>
    </source>
</reference>
<sequence length="98" mass="11213">MSRNVIERVLHQLTVDRSAKQRFREDADGYLARFALSEHERGLLKGFDVAALQQMGVNPMLTMGFWQELAPTRDMRQYMRALRPVADGEAVHVAAIKQ</sequence>
<accession>A0A3M6RTG8</accession>
<keyword evidence="2" id="KW-0560">Oxidoreductase</keyword>
<dbReference type="Proteomes" id="UP000275180">
    <property type="component" value="Unassembled WGS sequence"/>
</dbReference>